<dbReference type="RefSeq" id="WP_371753255.1">
    <property type="nucleotide sequence ID" value="NZ_JAYJLD010000006.1"/>
</dbReference>
<evidence type="ECO:0000313" key="4">
    <source>
        <dbReference type="Proteomes" id="UP001310386"/>
    </source>
</evidence>
<dbReference type="PANTHER" id="PTHR38032">
    <property type="entry name" value="POLYMERASE-RELATED"/>
    <property type="match status" value="1"/>
</dbReference>
<feature type="coiled-coil region" evidence="1">
    <location>
        <begin position="344"/>
        <end position="426"/>
    </location>
</feature>
<dbReference type="Proteomes" id="UP001310386">
    <property type="component" value="Unassembled WGS sequence"/>
</dbReference>
<dbReference type="InterPro" id="IPR005646">
    <property type="entry name" value="FapA"/>
</dbReference>
<name>A0ABU5ZFX7_9BACL</name>
<comment type="caution">
    <text evidence="3">The sequence shown here is derived from an EMBL/GenBank/DDBJ whole genome shotgun (WGS) entry which is preliminary data.</text>
</comment>
<evidence type="ECO:0000256" key="1">
    <source>
        <dbReference type="SAM" id="Coils"/>
    </source>
</evidence>
<reference evidence="3" key="1">
    <citation type="submission" date="2023-12" db="EMBL/GenBank/DDBJ databases">
        <title>Fervidustalea candida gen. nov., sp. nov., a novel member of the family Paenibacillaceae isolated from a geothermal area.</title>
        <authorList>
            <person name="Li W.-J."/>
            <person name="Jiao J.-Y."/>
            <person name="Chen Y."/>
        </authorList>
    </citation>
    <scope>NUCLEOTIDE SEQUENCE</scope>
    <source>
        <strain evidence="3">SYSU GA230002</strain>
    </source>
</reference>
<dbReference type="PANTHER" id="PTHR38032:SF1">
    <property type="entry name" value="RNA-BINDING PROTEIN KHPB N-TERMINAL DOMAIN-CONTAINING PROTEIN"/>
    <property type="match status" value="1"/>
</dbReference>
<keyword evidence="1" id="KW-0175">Coiled coil</keyword>
<sequence>MMDNGHHLPLEHYVSVNISNDKLHAFLRFVNPDEGLTVSLVELEKILEKNGIKHGVRYDVLAEIAKDPKAFYYSEIAVAAGTPPKDGADGMIRFQFNLDQDSQKPLEREDGTIDYHEVGALNNIHKGQLIAERIPAQEGVHGKAVTGETLFSKKGKEARFKIGKNVVADEQNQYLYAVIDGLLTKTEKDKINVFPIYEVNGDVDFKTGNIEFVGTVIIRGNVLTGFKIKASGDIRVIGSVEGAELEADGSIEITAGIIANNKGSVKAGKNVKTSFIQEGNVEAAEDIIVSQSIMHSHIRAGRNVICLGSKGLIVGGVIQAGEKVTARTIGNNMSTPTSIEVGVLPELRSELVQLKKETQALYENLDKTSKTLILLDQLASAGQISPDKLALRSKLSNTKRQQTDEMNELKERILEIEKNLEDTSKAEVKIVSTIYGGSKIVIGRYTRFIKDATQRAVIKMADGEIVMRSE</sequence>
<keyword evidence="4" id="KW-1185">Reference proteome</keyword>
<dbReference type="InterPro" id="IPR046866">
    <property type="entry name" value="FapA_N"/>
</dbReference>
<protein>
    <submittedName>
        <fullName evidence="3">FapA family protein</fullName>
    </submittedName>
</protein>
<evidence type="ECO:0000259" key="2">
    <source>
        <dbReference type="Pfam" id="PF20250"/>
    </source>
</evidence>
<evidence type="ECO:0000313" key="3">
    <source>
        <dbReference type="EMBL" id="MEB3101137.1"/>
    </source>
</evidence>
<dbReference type="Pfam" id="PF03961">
    <property type="entry name" value="FapA"/>
    <property type="match status" value="1"/>
</dbReference>
<feature type="domain" description="Flagellar Assembly Protein A N-terminal region" evidence="2">
    <location>
        <begin position="14"/>
        <end position="185"/>
    </location>
</feature>
<dbReference type="InterPro" id="IPR046865">
    <property type="entry name" value="FapA_b_solenoid"/>
</dbReference>
<dbReference type="Pfam" id="PF20250">
    <property type="entry name" value="FapA_N"/>
    <property type="match status" value="1"/>
</dbReference>
<dbReference type="EMBL" id="JAYJLD010000006">
    <property type="protein sequence ID" value="MEB3101137.1"/>
    <property type="molecule type" value="Genomic_DNA"/>
</dbReference>
<gene>
    <name evidence="3" type="ORF">VF724_05615</name>
</gene>
<proteinExistence type="predicted"/>
<accession>A0ABU5ZFX7</accession>
<organism evidence="3 4">
    <name type="scientific">Ferviditalea candida</name>
    <dbReference type="NCBI Taxonomy" id="3108399"/>
    <lineage>
        <taxon>Bacteria</taxon>
        <taxon>Bacillati</taxon>
        <taxon>Bacillota</taxon>
        <taxon>Bacilli</taxon>
        <taxon>Bacillales</taxon>
        <taxon>Paenibacillaceae</taxon>
        <taxon>Ferviditalea</taxon>
    </lineage>
</organism>